<dbReference type="InterPro" id="IPR013087">
    <property type="entry name" value="Znf_C2H2_type"/>
</dbReference>
<dbReference type="InterPro" id="IPR036322">
    <property type="entry name" value="WD40_repeat_dom_sf"/>
</dbReference>
<reference evidence="6 7" key="1">
    <citation type="journal article" date="2017" name="BMC Biol.">
        <title>Genomic innovations, transcriptional plasticity and gene loss underlying the evolution and divergence of two highly polyphagous and invasive Helicoverpa pest species.</title>
        <authorList>
            <person name="Pearce S.L."/>
            <person name="Clarke D.F."/>
            <person name="East P.D."/>
            <person name="Elfekih S."/>
            <person name="Gordon K.H."/>
            <person name="Jermiin L.S."/>
            <person name="McGaughran A."/>
            <person name="Oakeshott J.G."/>
            <person name="Papanikolaou A."/>
            <person name="Perera O.P."/>
            <person name="Rane R.V."/>
            <person name="Richards S."/>
            <person name="Tay W.T."/>
            <person name="Walsh T.K."/>
            <person name="Anderson A."/>
            <person name="Anderson C.J."/>
            <person name="Asgari S."/>
            <person name="Board P.G."/>
            <person name="Bretschneider A."/>
            <person name="Campbell P.M."/>
            <person name="Chertemps T."/>
            <person name="Christeller J.T."/>
            <person name="Coppin C.W."/>
            <person name="Downes S.J."/>
            <person name="Duan G."/>
            <person name="Farnsworth C.A."/>
            <person name="Good R.T."/>
            <person name="Han L.B."/>
            <person name="Han Y.C."/>
            <person name="Hatje K."/>
            <person name="Horne I."/>
            <person name="Huang Y.P."/>
            <person name="Hughes D.S."/>
            <person name="Jacquin-Joly E."/>
            <person name="James W."/>
            <person name="Jhangiani S."/>
            <person name="Kollmar M."/>
            <person name="Kuwar S.S."/>
            <person name="Li S."/>
            <person name="Liu N.Y."/>
            <person name="Maibeche M.T."/>
            <person name="Miller J.R."/>
            <person name="Montagne N."/>
            <person name="Perry T."/>
            <person name="Qu J."/>
            <person name="Song S.V."/>
            <person name="Sutton G.G."/>
            <person name="Vogel H."/>
            <person name="Walenz B.P."/>
            <person name="Xu W."/>
            <person name="Zhang H.J."/>
            <person name="Zou Z."/>
            <person name="Batterham P."/>
            <person name="Edwards O.R."/>
            <person name="Feyereisen R."/>
            <person name="Gibbs R.A."/>
            <person name="Heckel D.G."/>
            <person name="McGrath A."/>
            <person name="Robin C."/>
            <person name="Scherer S.E."/>
            <person name="Worley K.C."/>
            <person name="Wu Y.D."/>
        </authorList>
    </citation>
    <scope>NUCLEOTIDE SEQUENCE [LARGE SCALE GENOMIC DNA]</scope>
    <source>
        <strain evidence="6">Harm_GR_Male_#8</strain>
        <tissue evidence="6">Whole organism</tissue>
    </source>
</reference>
<feature type="domain" description="C2H2-type" evidence="5">
    <location>
        <begin position="1056"/>
        <end position="1078"/>
    </location>
</feature>
<protein>
    <recommendedName>
        <fullName evidence="5">C2H2-type domain-containing protein</fullName>
    </recommendedName>
</protein>
<feature type="domain" description="C2H2-type" evidence="5">
    <location>
        <begin position="1380"/>
        <end position="1402"/>
    </location>
</feature>
<dbReference type="GO" id="GO:0006383">
    <property type="term" value="P:transcription by RNA polymerase III"/>
    <property type="evidence" value="ECO:0007669"/>
    <property type="project" value="TreeGrafter"/>
</dbReference>
<feature type="region of interest" description="Disordered" evidence="4">
    <location>
        <begin position="1"/>
        <end position="21"/>
    </location>
</feature>
<feature type="domain" description="C2H2-type" evidence="5">
    <location>
        <begin position="1176"/>
        <end position="1198"/>
    </location>
</feature>
<dbReference type="EMBL" id="KZ150033">
    <property type="protein sequence ID" value="PZC74681.1"/>
    <property type="molecule type" value="Genomic_DNA"/>
</dbReference>
<keyword evidence="3" id="KW-0539">Nucleus</keyword>
<dbReference type="SMART" id="SM00355">
    <property type="entry name" value="ZnF_C2H2"/>
    <property type="match status" value="7"/>
</dbReference>
<feature type="compositionally biased region" description="Basic residues" evidence="4">
    <location>
        <begin position="1"/>
        <end position="15"/>
    </location>
</feature>
<evidence type="ECO:0000256" key="4">
    <source>
        <dbReference type="SAM" id="MobiDB-lite"/>
    </source>
</evidence>
<evidence type="ECO:0000313" key="7">
    <source>
        <dbReference type="Proteomes" id="UP000249218"/>
    </source>
</evidence>
<evidence type="ECO:0000256" key="2">
    <source>
        <dbReference type="ARBA" id="ARBA00023163"/>
    </source>
</evidence>
<comment type="subcellular location">
    <subcellularLocation>
        <location evidence="1">Nucleus</location>
    </subcellularLocation>
</comment>
<feature type="domain" description="C2H2-type" evidence="5">
    <location>
        <begin position="951"/>
        <end position="971"/>
    </location>
</feature>
<dbReference type="OrthoDB" id="4703at2759"/>
<dbReference type="PANTHER" id="PTHR15052:SF2">
    <property type="entry name" value="GENERAL TRANSCRIPTION FACTOR 3C POLYPEPTIDE 2"/>
    <property type="match status" value="1"/>
</dbReference>
<feature type="region of interest" description="Disordered" evidence="4">
    <location>
        <begin position="774"/>
        <end position="809"/>
    </location>
</feature>
<dbReference type="SUPFAM" id="SSF50978">
    <property type="entry name" value="WD40 repeat-like"/>
    <property type="match status" value="1"/>
</dbReference>
<dbReference type="GO" id="GO:0000127">
    <property type="term" value="C:transcription factor TFIIIC complex"/>
    <property type="evidence" value="ECO:0007669"/>
    <property type="project" value="TreeGrafter"/>
</dbReference>
<feature type="domain" description="C2H2-type" evidence="5">
    <location>
        <begin position="1232"/>
        <end position="1252"/>
    </location>
</feature>
<feature type="compositionally biased region" description="Polar residues" evidence="4">
    <location>
        <begin position="857"/>
        <end position="874"/>
    </location>
</feature>
<keyword evidence="2" id="KW-0804">Transcription</keyword>
<dbReference type="PANTHER" id="PTHR15052">
    <property type="entry name" value="RNA POLYMERASE III TRANSCRIPTION INITIATION FACTOR COMPLEX SUBUNIT"/>
    <property type="match status" value="1"/>
</dbReference>
<evidence type="ECO:0000313" key="6">
    <source>
        <dbReference type="EMBL" id="PZC74681.1"/>
    </source>
</evidence>
<name>A0A2W1BK63_HELAM</name>
<feature type="domain" description="C2H2-type" evidence="5">
    <location>
        <begin position="1285"/>
        <end position="1307"/>
    </location>
</feature>
<gene>
    <name evidence="6" type="primary">HaOG207350</name>
    <name evidence="6" type="ORF">B5X24_HaOG207350</name>
</gene>
<dbReference type="InterPro" id="IPR052416">
    <property type="entry name" value="GTF3C_component"/>
</dbReference>
<evidence type="ECO:0000256" key="3">
    <source>
        <dbReference type="ARBA" id="ARBA00023242"/>
    </source>
</evidence>
<organism evidence="6 7">
    <name type="scientific">Helicoverpa armigera</name>
    <name type="common">Cotton bollworm</name>
    <name type="synonym">Heliothis armigera</name>
    <dbReference type="NCBI Taxonomy" id="29058"/>
    <lineage>
        <taxon>Eukaryota</taxon>
        <taxon>Metazoa</taxon>
        <taxon>Ecdysozoa</taxon>
        <taxon>Arthropoda</taxon>
        <taxon>Hexapoda</taxon>
        <taxon>Insecta</taxon>
        <taxon>Pterygota</taxon>
        <taxon>Neoptera</taxon>
        <taxon>Endopterygota</taxon>
        <taxon>Lepidoptera</taxon>
        <taxon>Glossata</taxon>
        <taxon>Ditrysia</taxon>
        <taxon>Noctuoidea</taxon>
        <taxon>Noctuidae</taxon>
        <taxon>Heliothinae</taxon>
        <taxon>Helicoverpa</taxon>
    </lineage>
</organism>
<proteinExistence type="predicted"/>
<dbReference type="Proteomes" id="UP000249218">
    <property type="component" value="Unassembled WGS sequence"/>
</dbReference>
<accession>A0A2W1BK63</accession>
<keyword evidence="7" id="KW-1185">Reference proteome</keyword>
<evidence type="ECO:0000256" key="1">
    <source>
        <dbReference type="ARBA" id="ARBA00004123"/>
    </source>
</evidence>
<evidence type="ECO:0000259" key="5">
    <source>
        <dbReference type="SMART" id="SM00355"/>
    </source>
</evidence>
<feature type="region of interest" description="Disordered" evidence="4">
    <location>
        <begin position="857"/>
        <end position="876"/>
    </location>
</feature>
<feature type="domain" description="C2H2-type" evidence="5">
    <location>
        <begin position="897"/>
        <end position="919"/>
    </location>
</feature>
<dbReference type="GO" id="GO:0005634">
    <property type="term" value="C:nucleus"/>
    <property type="evidence" value="ECO:0007669"/>
    <property type="project" value="UniProtKB-SubCell"/>
</dbReference>
<sequence>MDTKSLHSKHPKKMKPSKDKQEVFVLTPDILKKLGINIDNADSSQIIPPDVNTNSFSNSEISSAENVPASTYSPKPSDTSILETASLMMKSVFLSPTFIPTVANVTAGEVELLSNNNIEETFMATDSVEPQTPILIPEVNNKGAGVPDSSDILDQCYMAGLDQYNTTLNGEHISVSKTDEGYLDKHVDGNKIQEDNKMTLNEIPSDMGNSIDNVDGAYNEDLLKDHCNKELIATGRNSPYISSNDVEMGNPAPKPAPKINIVSEETIALSELRKLKSTQFSKTNTLTPVTISSIVDTKMNSAYRENLNNKQLNNYEISHSKKFGSEEKVNKLNPKLSNDSIPTNPTPKDFLQGIDTEKEVIGIDGNSPPQKESCDKVRKISNEIIVTEVLPDCQMNGHVSYAEDNTPANLKLINDLDINGDALVIDRNSKTTEICNGRIDDEVASNKKEILPEVECRCDNNNEGKSDKQEETIIEKTETDNVNQITEMKSNRKECSNLKQSFDEDCSVKNKNTKIKENKLASMLIETKNLSDSNADKKIDKVKEIAAYLRKFSHIYTDKKKTKMALKNDVMRKEAINSNINTTESKLCIQGVEKPGGTNIDSVRTSDCKVMKTYTRRNPVKTNKSHTSIIRKTETTIVDDAQEHTLHAVNILTPNQTQQFCLCFDFGHLSYYDNDNLYEHIHFWRHNTANCDVDVIFSIYNDEIEVKNETLVDTEEKTDENDETYNVCCNIYSKEYSDHLDNCDNDAVPSLEPEHITHDSKHADAVDTPQVSVLNNESPKANSPKAISPKAISPKANSPKEIDQAQTTTNLNVDDVIEVMDEGVVDKDERDKCVNIKDSDKPSSTECNERVEAATATASESDCINPSKSTSRLNSTKRKLSSSVSITSDEPSLKKKIKCGVCNGIFSAAEWESHVKTQHDMIAWKAGTTLNLDEPELKKKLKEKIKSVGLLKCSLCSVEFKKLNRFIEHVKYCIQNRNVENESDVRQHLQNIIRINGKLTCYKCGLSRSRVKLYLAHVKTCDGTGIFLDETSTTIELDCSSIQNETVDESTETTNVKCGVCQNDVADSEWLDHIAKEHTYLAWREGDTPLNVDDEELVCEYLKQLIRQYGGLTCHKCGLVRKRGKLYLAHVETCDGTGQVDISLANTSLNTTLNTTTQSTDVWIEVPVEGEERKVVKCGVCSQEVPILDWIKHIGKEHDYLAWRDGSTPLDLEDELAVKSHLLDVSRQAGGLTCNKCEKIIKYPKVYVQHIKECNTGSLDSSKLDTSSSSRIDSYSQNKVKDEILTCGVCASKVESALWIKHIEKNHHYIAWVDGETPIDKEDSTMVQKHLYDLSKILGGLVCTSCGLKRKYVKSYLDHIEVCDKRYSNDDTVYSEHEIVECARCSEKVPQKAFRKHAMKEHYNIAWAVGDNPIDLNNPYVVESYLKEYHHANNRLVCKVCRKSRVSYVGFYAHIIACGKTEEWRYCEIEEVSGTELVNFMPPVEESCKVRFDETDDWKTFKRLEAERLKDRVVMFVGASIQCMRWAPATSAAVAHYLAVATHREADTPRVGADVTHSGPGLLQIWDCGDVVRDKPRFALGLVHDFGTIWSIDWCPSGARDADDVTPELNRMHRLGLLAAACSNGAAYIFAVPYPSSITEKENPFYKLKPIVELRLASNESRKVYQATAVKWSMQRGHSHVVVGYADGTTAYYDLNGDSPLLRTTDNNMTVLYPYHDERVLNSCIEDVDIYPSGAGFLRAGGAVVAGTALYTLRAGGAVVAGSAGGAGAGALQSHVPAARVLHPPHWPAAMLAGDDCLVNQSVNELEWWGGGRRLGGSRCAAGCAWSGRVAAAAPPLLRLLRLHPCYPDVHKQVIGLIEMIPLGTKRKRQNDELSMIVEPTTYSESVKKYGIEYKQLAIKNRKIQQKLSATPRDAYPERYPLSDVTALQFCHTFELQHKLAVAMHAGLIFIVNV</sequence>